<evidence type="ECO:0000313" key="3">
    <source>
        <dbReference type="Proteomes" id="UP000095495"/>
    </source>
</evidence>
<accession>A0A173UUM9</accession>
<dbReference type="Proteomes" id="UP000095495">
    <property type="component" value="Unassembled WGS sequence"/>
</dbReference>
<name>A0A173UUM9_9FIRM</name>
<dbReference type="RefSeq" id="WP_055264239.1">
    <property type="nucleotide sequence ID" value="NZ_CYXV01000019.1"/>
</dbReference>
<proteinExistence type="predicted"/>
<organism evidence="2 3">
    <name type="scientific">Roseburia faecis</name>
    <dbReference type="NCBI Taxonomy" id="301302"/>
    <lineage>
        <taxon>Bacteria</taxon>
        <taxon>Bacillati</taxon>
        <taxon>Bacillota</taxon>
        <taxon>Clostridia</taxon>
        <taxon>Lachnospirales</taxon>
        <taxon>Lachnospiraceae</taxon>
        <taxon>Roseburia</taxon>
    </lineage>
</organism>
<protein>
    <submittedName>
        <fullName evidence="2">Uncharacterized protein</fullName>
    </submittedName>
</protein>
<gene>
    <name evidence="2" type="ORF">ERS852420_03291</name>
</gene>
<keyword evidence="1" id="KW-0175">Coiled coil</keyword>
<sequence length="277" mass="30644">MSISGVNGIGATAYAYMNSSMKTTGEGNFASEVQKAGESQNTTATASAWAGDMVIPYPPNYSGFTYDSSISNKSKEEMTMDEYKQWVMNEMSQMPVSAWVRSTYSSGATVIKEEAFERMKSDPEYENYVLNRVRSAYSVSSLPAGSNNVSYDVIGASPEECYGYAGPVGNSSSNISGNEKSWWEKRHEKMEELLAEQEKEALKRAQARRAQAQDNFLQSQLESRQRLQSFFMEKMQNEQGTVNMSAFQSASVSASAVSAYEDTISTFSKSVIESQKL</sequence>
<dbReference type="AlphaFoldDB" id="A0A173UUM9"/>
<evidence type="ECO:0000313" key="2">
    <source>
        <dbReference type="EMBL" id="CUN18514.1"/>
    </source>
</evidence>
<dbReference type="EMBL" id="CYXV01000019">
    <property type="protein sequence ID" value="CUN18514.1"/>
    <property type="molecule type" value="Genomic_DNA"/>
</dbReference>
<reference evidence="2 3" key="1">
    <citation type="submission" date="2015-09" db="EMBL/GenBank/DDBJ databases">
        <authorList>
            <consortium name="Pathogen Informatics"/>
        </authorList>
    </citation>
    <scope>NUCLEOTIDE SEQUENCE [LARGE SCALE GENOMIC DNA]</scope>
    <source>
        <strain evidence="2 3">2789STDY5608863</strain>
    </source>
</reference>
<feature type="coiled-coil region" evidence="1">
    <location>
        <begin position="180"/>
        <end position="222"/>
    </location>
</feature>
<evidence type="ECO:0000256" key="1">
    <source>
        <dbReference type="SAM" id="Coils"/>
    </source>
</evidence>